<evidence type="ECO:0000313" key="8">
    <source>
        <dbReference type="Ensembl" id="ENSTMTP00000011411.1"/>
    </source>
</evidence>
<name>A0A674IPK5_9SAUR</name>
<feature type="domain" description="SH3" evidence="6">
    <location>
        <begin position="482"/>
        <end position="550"/>
    </location>
</feature>
<proteinExistence type="predicted"/>
<evidence type="ECO:0000256" key="2">
    <source>
        <dbReference type="ARBA" id="ARBA00022443"/>
    </source>
</evidence>
<dbReference type="InterPro" id="IPR036034">
    <property type="entry name" value="PDZ_sf"/>
</dbReference>
<evidence type="ECO:0000256" key="1">
    <source>
        <dbReference type="ARBA" id="ARBA00004123"/>
    </source>
</evidence>
<dbReference type="GeneTree" id="ENSGT00940000160036"/>
<organism evidence="8 9">
    <name type="scientific">Terrapene triunguis</name>
    <name type="common">Three-toed box turtle</name>
    <dbReference type="NCBI Taxonomy" id="2587831"/>
    <lineage>
        <taxon>Eukaryota</taxon>
        <taxon>Metazoa</taxon>
        <taxon>Chordata</taxon>
        <taxon>Craniata</taxon>
        <taxon>Vertebrata</taxon>
        <taxon>Euteleostomi</taxon>
        <taxon>Archelosauria</taxon>
        <taxon>Testudinata</taxon>
        <taxon>Testudines</taxon>
        <taxon>Cryptodira</taxon>
        <taxon>Durocryptodira</taxon>
        <taxon>Testudinoidea</taxon>
        <taxon>Emydidae</taxon>
        <taxon>Terrapene</taxon>
    </lineage>
</organism>
<evidence type="ECO:0000256" key="4">
    <source>
        <dbReference type="PROSITE-ProRule" id="PRU00192"/>
    </source>
</evidence>
<dbReference type="Gene3D" id="3.40.50.300">
    <property type="entry name" value="P-loop containing nucleotide triphosphate hydrolases"/>
    <property type="match status" value="1"/>
</dbReference>
<feature type="compositionally biased region" description="Basic and acidic residues" evidence="5">
    <location>
        <begin position="146"/>
        <end position="164"/>
    </location>
</feature>
<dbReference type="GO" id="GO:0150105">
    <property type="term" value="P:protein localization to cell-cell junction"/>
    <property type="evidence" value="ECO:0007669"/>
    <property type="project" value="TreeGrafter"/>
</dbReference>
<feature type="domain" description="PDZ" evidence="7">
    <location>
        <begin position="230"/>
        <end position="307"/>
    </location>
</feature>
<dbReference type="CDD" id="cd06729">
    <property type="entry name" value="PDZ3_ZO1-like_domain"/>
    <property type="match status" value="1"/>
</dbReference>
<reference evidence="8" key="1">
    <citation type="submission" date="2025-08" db="UniProtKB">
        <authorList>
            <consortium name="Ensembl"/>
        </authorList>
    </citation>
    <scope>IDENTIFICATION</scope>
</reference>
<dbReference type="Gene3D" id="2.30.42.10">
    <property type="match status" value="3"/>
</dbReference>
<feature type="compositionally biased region" description="Polar residues" evidence="5">
    <location>
        <begin position="104"/>
        <end position="123"/>
    </location>
</feature>
<evidence type="ECO:0000256" key="3">
    <source>
        <dbReference type="ARBA" id="ARBA00023242"/>
    </source>
</evidence>
<dbReference type="InterPro" id="IPR027417">
    <property type="entry name" value="P-loop_NTPase"/>
</dbReference>
<dbReference type="CDD" id="cd12028">
    <property type="entry name" value="SH3_ZO-3"/>
    <property type="match status" value="1"/>
</dbReference>
<dbReference type="GO" id="GO:1905605">
    <property type="term" value="P:positive regulation of blood-brain barrier permeability"/>
    <property type="evidence" value="ECO:0007669"/>
    <property type="project" value="TreeGrafter"/>
</dbReference>
<comment type="subcellular location">
    <subcellularLocation>
        <location evidence="1">Nucleus</location>
    </subcellularLocation>
</comment>
<dbReference type="PANTHER" id="PTHR13865:SF11">
    <property type="entry name" value="TIGHT JUNCTION PROTEIN ZO-3"/>
    <property type="match status" value="1"/>
</dbReference>
<keyword evidence="9" id="KW-1185">Reference proteome</keyword>
<dbReference type="AlphaFoldDB" id="A0A674IPK5"/>
<dbReference type="GO" id="GO:0005886">
    <property type="term" value="C:plasma membrane"/>
    <property type="evidence" value="ECO:0007669"/>
    <property type="project" value="Ensembl"/>
</dbReference>
<dbReference type="Pfam" id="PF07653">
    <property type="entry name" value="SH3_2"/>
    <property type="match status" value="1"/>
</dbReference>
<keyword evidence="3" id="KW-0539">Nucleus</keyword>
<feature type="region of interest" description="Disordered" evidence="5">
    <location>
        <begin position="103"/>
        <end position="208"/>
    </location>
</feature>
<feature type="compositionally biased region" description="Basic and acidic residues" evidence="5">
    <location>
        <begin position="171"/>
        <end position="190"/>
    </location>
</feature>
<dbReference type="PROSITE" id="PS50106">
    <property type="entry name" value="PDZ"/>
    <property type="match status" value="3"/>
</dbReference>
<reference evidence="8" key="2">
    <citation type="submission" date="2025-09" db="UniProtKB">
        <authorList>
            <consortium name="Ensembl"/>
        </authorList>
    </citation>
    <scope>IDENTIFICATION</scope>
</reference>
<dbReference type="InParanoid" id="A0A674IPK5"/>
<dbReference type="Pfam" id="PF00595">
    <property type="entry name" value="PDZ"/>
    <property type="match status" value="3"/>
</dbReference>
<dbReference type="FunFam" id="2.30.42.10:FF:000009">
    <property type="entry name" value="Putative tight junction protein ZO-1"/>
    <property type="match status" value="1"/>
</dbReference>
<feature type="compositionally biased region" description="Basic and acidic residues" evidence="5">
    <location>
        <begin position="319"/>
        <end position="329"/>
    </location>
</feature>
<evidence type="ECO:0000259" key="6">
    <source>
        <dbReference type="PROSITE" id="PS50002"/>
    </source>
</evidence>
<feature type="region of interest" description="Disordered" evidence="5">
    <location>
        <begin position="319"/>
        <end position="355"/>
    </location>
</feature>
<dbReference type="GO" id="GO:0005654">
    <property type="term" value="C:nucleoplasm"/>
    <property type="evidence" value="ECO:0007669"/>
    <property type="project" value="Ensembl"/>
</dbReference>
<feature type="domain" description="PDZ" evidence="7">
    <location>
        <begin position="387"/>
        <end position="453"/>
    </location>
</feature>
<protein>
    <submittedName>
        <fullName evidence="8">Tight junction protein 3</fullName>
    </submittedName>
</protein>
<dbReference type="FunFam" id="2.30.42.10:FF:000013">
    <property type="entry name" value="Putative tight junction protein ZO-1"/>
    <property type="match status" value="1"/>
</dbReference>
<dbReference type="GO" id="GO:0045216">
    <property type="term" value="P:cell-cell junction organization"/>
    <property type="evidence" value="ECO:0007669"/>
    <property type="project" value="TreeGrafter"/>
</dbReference>
<sequence>MEEMVIWEQHTVMLSKDPRRGFGIAISGGRDRPSGLAGDPSIVVSDVVPGGPADGRLQTRDHVVMVNGLSMENVSSSFAIQTLKTCGKLANITVKRPKKIQLPVTKTSQPLSSDSLHSPNTVRYDSDEEYGYQGDESSPRSTGKGYRYDSHNRSRPQDDADYSKVSRSRRRSQDGSHRRQSPDSGSERQSYHRQHSTNGYGHEGDTNGLALVSGFKRLPRQEVPMKPIRSVLVKRKEGEEYGLKLGSQIFIKHITETGLAAKDSSLHEGDLILKINGVTSENMSLADTRRLIERSEGTLRLLVFRDNRQFLVNIPQVRDSDSDSSRLDDISDIGSELSHPPPAQSPQRAPEASRTNSCWHLSAPMAALTPLLQAHAAVLPGCRYSPDAKIVRFVKAKSIGLRLAGGNDVGIFVAGVQEGSPAAGQGIKEGDQVLQVNDTSFQSLTREDAVQYLLSLPPGEEVVLLTQGKQDIYRKMLKSNVGDSFHIRTHFDFEKDAPSGLSFTRGEVFHVLDTMYRGKLGSWLAVRMGRDLQELDKGIIPNRSRAEQFASLESVLKATSVASSSGARAEFWKLRGLRGAKKNLRKSREDLSALTKQGHYPPYERVVLREASFRRPVVILGPISDIAMEKLSMELPDEFEIAGKRSRERPTGPVLGYSV</sequence>
<dbReference type="CDD" id="cd06727">
    <property type="entry name" value="PDZ1_ZO1-like"/>
    <property type="match status" value="1"/>
</dbReference>
<evidence type="ECO:0000259" key="7">
    <source>
        <dbReference type="PROSITE" id="PS50106"/>
    </source>
</evidence>
<dbReference type="SMART" id="SM00228">
    <property type="entry name" value="PDZ"/>
    <property type="match status" value="3"/>
</dbReference>
<dbReference type="PANTHER" id="PTHR13865">
    <property type="entry name" value="TIGHT JUNCTION PROTEIN"/>
    <property type="match status" value="1"/>
</dbReference>
<dbReference type="InterPro" id="IPR036028">
    <property type="entry name" value="SH3-like_dom_sf"/>
</dbReference>
<dbReference type="GO" id="GO:0005923">
    <property type="term" value="C:bicellular tight junction"/>
    <property type="evidence" value="ECO:0007669"/>
    <property type="project" value="Ensembl"/>
</dbReference>
<dbReference type="Gene3D" id="2.30.30.40">
    <property type="entry name" value="SH3 Domains"/>
    <property type="match status" value="1"/>
</dbReference>
<dbReference type="InterPro" id="IPR001452">
    <property type="entry name" value="SH3_domain"/>
</dbReference>
<evidence type="ECO:0000256" key="5">
    <source>
        <dbReference type="SAM" id="MobiDB-lite"/>
    </source>
</evidence>
<keyword evidence="2 4" id="KW-0728">SH3 domain</keyword>
<dbReference type="SUPFAM" id="SSF50156">
    <property type="entry name" value="PDZ domain-like"/>
    <property type="match status" value="3"/>
</dbReference>
<dbReference type="SUPFAM" id="SSF50044">
    <property type="entry name" value="SH3-domain"/>
    <property type="match status" value="1"/>
</dbReference>
<dbReference type="PROSITE" id="PS50002">
    <property type="entry name" value="SH3"/>
    <property type="match status" value="1"/>
</dbReference>
<dbReference type="Ensembl" id="ENSTMTT00000011794.1">
    <property type="protein sequence ID" value="ENSTMTP00000011411.1"/>
    <property type="gene ID" value="ENSTMTG00000008241.1"/>
</dbReference>
<dbReference type="InterPro" id="IPR001478">
    <property type="entry name" value="PDZ"/>
</dbReference>
<accession>A0A674IPK5</accession>
<dbReference type="CDD" id="cd06728">
    <property type="entry name" value="PDZ2_ZO1-like_ds"/>
    <property type="match status" value="1"/>
</dbReference>
<feature type="domain" description="PDZ" evidence="7">
    <location>
        <begin position="11"/>
        <end position="98"/>
    </location>
</feature>
<dbReference type="GO" id="GO:0098609">
    <property type="term" value="P:cell-cell adhesion"/>
    <property type="evidence" value="ECO:0007669"/>
    <property type="project" value="TreeGrafter"/>
</dbReference>
<dbReference type="GO" id="GO:0090557">
    <property type="term" value="P:establishment of endothelial intestinal barrier"/>
    <property type="evidence" value="ECO:0007669"/>
    <property type="project" value="TreeGrafter"/>
</dbReference>
<evidence type="ECO:0000313" key="9">
    <source>
        <dbReference type="Proteomes" id="UP000472274"/>
    </source>
</evidence>
<dbReference type="FunFam" id="2.30.42.10:FF:000075">
    <property type="entry name" value="Tight junction protein ZO-2 isoform 2"/>
    <property type="match status" value="1"/>
</dbReference>
<dbReference type="GO" id="GO:0050839">
    <property type="term" value="F:cell adhesion molecule binding"/>
    <property type="evidence" value="ECO:0007669"/>
    <property type="project" value="TreeGrafter"/>
</dbReference>
<dbReference type="Proteomes" id="UP000472274">
    <property type="component" value="Unplaced"/>
</dbReference>
<gene>
    <name evidence="8" type="primary">TJP3</name>
</gene>